<gene>
    <name evidence="3" type="ORF">ROHU_001602</name>
    <name evidence="2" type="ORF">ROHU_007379</name>
</gene>
<keyword evidence="4" id="KW-1185">Reference proteome</keyword>
<accession>A0A498P117</accession>
<feature type="compositionally biased region" description="Polar residues" evidence="1">
    <location>
        <begin position="93"/>
        <end position="103"/>
    </location>
</feature>
<name>A0A498P117_LABRO</name>
<comment type="caution">
    <text evidence="3">The sequence shown here is derived from an EMBL/GenBank/DDBJ whole genome shotgun (WGS) entry which is preliminary data.</text>
</comment>
<organism evidence="3 4">
    <name type="scientific">Labeo rohita</name>
    <name type="common">Indian major carp</name>
    <name type="synonym">Cyprinus rohita</name>
    <dbReference type="NCBI Taxonomy" id="84645"/>
    <lineage>
        <taxon>Eukaryota</taxon>
        <taxon>Metazoa</taxon>
        <taxon>Chordata</taxon>
        <taxon>Craniata</taxon>
        <taxon>Vertebrata</taxon>
        <taxon>Euteleostomi</taxon>
        <taxon>Actinopterygii</taxon>
        <taxon>Neopterygii</taxon>
        <taxon>Teleostei</taxon>
        <taxon>Ostariophysi</taxon>
        <taxon>Cypriniformes</taxon>
        <taxon>Cyprinidae</taxon>
        <taxon>Labeoninae</taxon>
        <taxon>Labeonini</taxon>
        <taxon>Labeo</taxon>
    </lineage>
</organism>
<feature type="region of interest" description="Disordered" evidence="1">
    <location>
        <begin position="69"/>
        <end position="103"/>
    </location>
</feature>
<evidence type="ECO:0000256" key="1">
    <source>
        <dbReference type="SAM" id="MobiDB-lite"/>
    </source>
</evidence>
<reference evidence="3 4" key="1">
    <citation type="submission" date="2018-03" db="EMBL/GenBank/DDBJ databases">
        <title>Draft genome sequence of Rohu Carp (Labeo rohita).</title>
        <authorList>
            <person name="Das P."/>
            <person name="Kushwaha B."/>
            <person name="Joshi C.G."/>
            <person name="Kumar D."/>
            <person name="Nagpure N.S."/>
            <person name="Sahoo L."/>
            <person name="Das S.P."/>
            <person name="Bit A."/>
            <person name="Patnaik S."/>
            <person name="Meher P.K."/>
            <person name="Jayasankar P."/>
            <person name="Koringa P.G."/>
            <person name="Patel N.V."/>
            <person name="Hinsu A.T."/>
            <person name="Kumar R."/>
            <person name="Pandey M."/>
            <person name="Agarwal S."/>
            <person name="Srivastava S."/>
            <person name="Singh M."/>
            <person name="Iquebal M.A."/>
            <person name="Jaiswal S."/>
            <person name="Angadi U.B."/>
            <person name="Kumar N."/>
            <person name="Raza M."/>
            <person name="Shah T.M."/>
            <person name="Rai A."/>
            <person name="Jena J.K."/>
        </authorList>
    </citation>
    <scope>NUCLEOTIDE SEQUENCE [LARGE SCALE GENOMIC DNA]</scope>
    <source>
        <strain evidence="3">DASCIFA01</strain>
        <tissue evidence="3">Testis</tissue>
    </source>
</reference>
<evidence type="ECO:0000313" key="3">
    <source>
        <dbReference type="EMBL" id="RXN37915.1"/>
    </source>
</evidence>
<dbReference type="AlphaFoldDB" id="A0A498P117"/>
<dbReference type="EMBL" id="QBIY01012684">
    <property type="protein sequence ID" value="RXN19175.1"/>
    <property type="molecule type" value="Genomic_DNA"/>
</dbReference>
<dbReference type="Proteomes" id="UP000290572">
    <property type="component" value="Unassembled WGS sequence"/>
</dbReference>
<dbReference type="EMBL" id="QBIY01005296">
    <property type="protein sequence ID" value="RXN37915.1"/>
    <property type="molecule type" value="Genomic_DNA"/>
</dbReference>
<proteinExistence type="predicted"/>
<protein>
    <submittedName>
        <fullName evidence="3">Uncharacterized protein</fullName>
    </submittedName>
</protein>
<evidence type="ECO:0000313" key="2">
    <source>
        <dbReference type="EMBL" id="RXN19175.1"/>
    </source>
</evidence>
<evidence type="ECO:0000313" key="4">
    <source>
        <dbReference type="Proteomes" id="UP000290572"/>
    </source>
</evidence>
<sequence length="103" mass="10847">MLNGIAVLRRSGRTKEWTTAVVLEQWYNRWDGRLAAVLRSQGGSGGVGGIRQEAGTCCRPPCWGGVGNKDSLPSALKPEKPSPSTKGCPVPSYGTTSESRSAG</sequence>